<evidence type="ECO:0000313" key="2">
    <source>
        <dbReference type="Proteomes" id="UP000004358"/>
    </source>
</evidence>
<accession>A4A0R8</accession>
<comment type="caution">
    <text evidence="1">The sequence shown here is derived from an EMBL/GenBank/DDBJ whole genome shotgun (WGS) entry which is preliminary data.</text>
</comment>
<dbReference type="HOGENOM" id="CLU_3414545_0_0_0"/>
<dbReference type="AlphaFoldDB" id="A4A0R8"/>
<protein>
    <submittedName>
        <fullName evidence="1">Uncharacterized protein</fullName>
    </submittedName>
</protein>
<proteinExistence type="predicted"/>
<name>A4A0R8_9BACT</name>
<dbReference type="EMBL" id="AANZ01000030">
    <property type="protein sequence ID" value="EAQ77632.1"/>
    <property type="molecule type" value="Genomic_DNA"/>
</dbReference>
<sequence length="27" mass="3007">MHDLGDRVADTRLDAVRLDLVEPVDVS</sequence>
<gene>
    <name evidence="1" type="ORF">DSM3645_24942</name>
</gene>
<organism evidence="1 2">
    <name type="scientific">Blastopirellula marina DSM 3645</name>
    <dbReference type="NCBI Taxonomy" id="314230"/>
    <lineage>
        <taxon>Bacteria</taxon>
        <taxon>Pseudomonadati</taxon>
        <taxon>Planctomycetota</taxon>
        <taxon>Planctomycetia</taxon>
        <taxon>Pirellulales</taxon>
        <taxon>Pirellulaceae</taxon>
        <taxon>Blastopirellula</taxon>
    </lineage>
</organism>
<reference evidence="1 2" key="1">
    <citation type="submission" date="2006-02" db="EMBL/GenBank/DDBJ databases">
        <authorList>
            <person name="Amann R."/>
            <person name="Ferriera S."/>
            <person name="Johnson J."/>
            <person name="Kravitz S."/>
            <person name="Halpern A."/>
            <person name="Remington K."/>
            <person name="Beeson K."/>
            <person name="Tran B."/>
            <person name="Rogers Y.-H."/>
            <person name="Friedman R."/>
            <person name="Venter J.C."/>
        </authorList>
    </citation>
    <scope>NUCLEOTIDE SEQUENCE [LARGE SCALE GENOMIC DNA]</scope>
    <source>
        <strain evidence="1 2">DSM 3645</strain>
    </source>
</reference>
<evidence type="ECO:0000313" key="1">
    <source>
        <dbReference type="EMBL" id="EAQ77632.1"/>
    </source>
</evidence>
<dbReference type="Proteomes" id="UP000004358">
    <property type="component" value="Unassembled WGS sequence"/>
</dbReference>